<dbReference type="EMBL" id="JADKPN010000006">
    <property type="protein sequence ID" value="MBF4763873.1"/>
    <property type="molecule type" value="Genomic_DNA"/>
</dbReference>
<dbReference type="PANTHER" id="PTHR30146:SF109">
    <property type="entry name" value="HTH-TYPE TRANSCRIPTIONAL REGULATOR GALS"/>
    <property type="match status" value="1"/>
</dbReference>
<dbReference type="CDD" id="cd01392">
    <property type="entry name" value="HTH_LacI"/>
    <property type="match status" value="1"/>
</dbReference>
<evidence type="ECO:0000256" key="2">
    <source>
        <dbReference type="ARBA" id="ARBA00023125"/>
    </source>
</evidence>
<dbReference type="RefSeq" id="WP_194707054.1">
    <property type="nucleotide sequence ID" value="NZ_JADKPN010000006.1"/>
</dbReference>
<keyword evidence="1" id="KW-0805">Transcription regulation</keyword>
<organism evidence="6 7">
    <name type="scientific">Nocardioides islandensis</name>
    <dbReference type="NCBI Taxonomy" id="433663"/>
    <lineage>
        <taxon>Bacteria</taxon>
        <taxon>Bacillati</taxon>
        <taxon>Actinomycetota</taxon>
        <taxon>Actinomycetes</taxon>
        <taxon>Propionibacteriales</taxon>
        <taxon>Nocardioidaceae</taxon>
        <taxon>Nocardioides</taxon>
    </lineage>
</organism>
<dbReference type="InterPro" id="IPR000843">
    <property type="entry name" value="HTH_LacI"/>
</dbReference>
<comment type="caution">
    <text evidence="6">The sequence shown here is derived from an EMBL/GenBank/DDBJ whole genome shotgun (WGS) entry which is preliminary data.</text>
</comment>
<dbReference type="Gene3D" id="1.10.260.40">
    <property type="entry name" value="lambda repressor-like DNA-binding domains"/>
    <property type="match status" value="1"/>
</dbReference>
<evidence type="ECO:0000259" key="5">
    <source>
        <dbReference type="PROSITE" id="PS50932"/>
    </source>
</evidence>
<dbReference type="PANTHER" id="PTHR30146">
    <property type="entry name" value="LACI-RELATED TRANSCRIPTIONAL REPRESSOR"/>
    <property type="match status" value="1"/>
</dbReference>
<dbReference type="PROSITE" id="PS50932">
    <property type="entry name" value="HTH_LACI_2"/>
    <property type="match status" value="1"/>
</dbReference>
<name>A0A930YEL8_9ACTN</name>
<sequence length="363" mass="38472">MSGTHEPTGRVNVNTVAEAAQVSRQTVTNVLRHPERVAPETLTRVQAEIVRLGYRPSAAAQSLQASRAGAIGVELNALGAEYHNAVMAPFVAELTLAAPGHSFHMVTFGSPTHTPTLESYQQLWRGRVVDAFVLADTHVGDPRPAWLRDQGIPFASFGRVWDYPAFTRWVDVDGHHGTGLAVAHCVDAGYATIGYLGSPDGVSVVADARRSGWQDGCRATGRAPGPDRSGPDELDAVRRVADELVAAVGPGGAVVCVTDLHAVAVLHAVWRAGLEPGRDIGIVGFDDSELARMHGLTSVSQPLAEIARTALELVHEALGGDATRADGVLLRPGLTPRGSTRRTDTPPLDATRPLTGTKEEEKT</sequence>
<evidence type="ECO:0000256" key="1">
    <source>
        <dbReference type="ARBA" id="ARBA00023015"/>
    </source>
</evidence>
<accession>A0A930YEL8</accession>
<dbReference type="SUPFAM" id="SSF47413">
    <property type="entry name" value="lambda repressor-like DNA-binding domains"/>
    <property type="match status" value="1"/>
</dbReference>
<dbReference type="InterPro" id="IPR046335">
    <property type="entry name" value="LacI/GalR-like_sensor"/>
</dbReference>
<feature type="region of interest" description="Disordered" evidence="4">
    <location>
        <begin position="327"/>
        <end position="363"/>
    </location>
</feature>
<protein>
    <submittedName>
        <fullName evidence="6">Substrate-binding domain-containing protein</fullName>
    </submittedName>
</protein>
<dbReference type="Gene3D" id="3.40.50.2300">
    <property type="match status" value="2"/>
</dbReference>
<dbReference type="Proteomes" id="UP000640489">
    <property type="component" value="Unassembled WGS sequence"/>
</dbReference>
<dbReference type="SUPFAM" id="SSF53822">
    <property type="entry name" value="Periplasmic binding protein-like I"/>
    <property type="match status" value="1"/>
</dbReference>
<keyword evidence="7" id="KW-1185">Reference proteome</keyword>
<evidence type="ECO:0000256" key="3">
    <source>
        <dbReference type="ARBA" id="ARBA00023163"/>
    </source>
</evidence>
<dbReference type="Pfam" id="PF00356">
    <property type="entry name" value="LacI"/>
    <property type="match status" value="1"/>
</dbReference>
<keyword evidence="2" id="KW-0238">DNA-binding</keyword>
<dbReference type="GO" id="GO:0000976">
    <property type="term" value="F:transcription cis-regulatory region binding"/>
    <property type="evidence" value="ECO:0007669"/>
    <property type="project" value="TreeGrafter"/>
</dbReference>
<dbReference type="InterPro" id="IPR028082">
    <property type="entry name" value="Peripla_BP_I"/>
</dbReference>
<reference evidence="6" key="1">
    <citation type="submission" date="2020-11" db="EMBL/GenBank/DDBJ databases">
        <title>Nocardioides sp. nov., isolated from Soil of Cynanchum wilfordii Hemsley rhizosphere.</title>
        <authorList>
            <person name="Lee J.-S."/>
            <person name="Suh M.K."/>
            <person name="Kim J.-S."/>
        </authorList>
    </citation>
    <scope>NUCLEOTIDE SEQUENCE</scope>
    <source>
        <strain evidence="6">KCTC 19275</strain>
    </source>
</reference>
<keyword evidence="3" id="KW-0804">Transcription</keyword>
<gene>
    <name evidence="6" type="ORF">ISU07_12120</name>
</gene>
<dbReference type="SMART" id="SM00354">
    <property type="entry name" value="HTH_LACI"/>
    <property type="match status" value="1"/>
</dbReference>
<evidence type="ECO:0000256" key="4">
    <source>
        <dbReference type="SAM" id="MobiDB-lite"/>
    </source>
</evidence>
<evidence type="ECO:0000313" key="7">
    <source>
        <dbReference type="Proteomes" id="UP000640489"/>
    </source>
</evidence>
<feature type="domain" description="HTH lacI-type" evidence="5">
    <location>
        <begin position="11"/>
        <end position="65"/>
    </location>
</feature>
<proteinExistence type="predicted"/>
<evidence type="ECO:0000313" key="6">
    <source>
        <dbReference type="EMBL" id="MBF4763873.1"/>
    </source>
</evidence>
<dbReference type="Pfam" id="PF13377">
    <property type="entry name" value="Peripla_BP_3"/>
    <property type="match status" value="1"/>
</dbReference>
<dbReference type="InterPro" id="IPR010982">
    <property type="entry name" value="Lambda_DNA-bd_dom_sf"/>
</dbReference>
<dbReference type="AlphaFoldDB" id="A0A930YEL8"/>
<dbReference type="GO" id="GO:0003700">
    <property type="term" value="F:DNA-binding transcription factor activity"/>
    <property type="evidence" value="ECO:0007669"/>
    <property type="project" value="TreeGrafter"/>
</dbReference>